<reference evidence="3 4" key="1">
    <citation type="submission" date="2020-07" db="EMBL/GenBank/DDBJ databases">
        <title>Sequencing the genomes of 1000 actinobacteria strains.</title>
        <authorList>
            <person name="Klenk H.-P."/>
        </authorList>
    </citation>
    <scope>NUCLEOTIDE SEQUENCE [LARGE SCALE GENOMIC DNA]</scope>
    <source>
        <strain evidence="3 4">DSM 44442</strain>
    </source>
</reference>
<feature type="transmembrane region" description="Helical" evidence="2">
    <location>
        <begin position="637"/>
        <end position="656"/>
    </location>
</feature>
<dbReference type="Pfam" id="PF13687">
    <property type="entry name" value="DUF4153"/>
    <property type="match status" value="1"/>
</dbReference>
<evidence type="ECO:0000256" key="2">
    <source>
        <dbReference type="SAM" id="Phobius"/>
    </source>
</evidence>
<keyword evidence="4" id="KW-1185">Reference proteome</keyword>
<feature type="transmembrane region" description="Helical" evidence="2">
    <location>
        <begin position="57"/>
        <end position="76"/>
    </location>
</feature>
<sequence length="753" mass="79162">MTATDDSAGRQGPAPGYARPHGGTGYDAYGRPVHPGWAGAPSPYERPRPQRVPLPQAPVWLPIALVGVGVVAAFLATLNRPGLGLVITGVVAGLTALAALMVRPAIPESGVPPEEAKEDVTPSPDAPRGRAVAEAGTNPRVHATVTPEPAVDAGPGTPDVPEEAVGTPDAAGEEGPDESGDEKPDEDARTGDAAASEDYAGPDAEDGAHEAPPTAEGGASGGETDGTETRDADSPVPEADTDPKDTEAPQGYPGHPGYAAAPWPRPGYADRSHPGYPGHAYPWHHGNAHVHQAYAAHGHRPPYEPPPAAPPRPDRYAYTWSAVFGVLAAVLLATAALRDAGWVLVWTLTGSFLLASMAFATRNPAARRNAVGVATGALALLRNLPATPRFLLSPLNTKRAAGLVLPLIVTSMVTLGLLLVFGLLFALADPVFSAYIGRMFTSVGTGSGLLRLFGMLVTMLLTGAAVLTARRYHRPRPRPAAPAADPLWPVWVWTVPLAALVALFVAFVGVQAAVMFGGDDYVQRVSGVIYAEYARQGFFQLVVVSALVLGVIAVAVRLLPSRIASTRTLRNALLGLLCVLTLVILASAMMRLQLYIDTFGLTRLRVSAEAWILWSAGVFGLVIVAGLCNTLGRSAAWLPRVTVAFGAVALAVFAYGNPDLRIAESHHDLDLAAVDTWYLRDLSADAVPGLMGLPEHERDCALVGLRDRLDDPDGRGVAAWNLSRVQGRQQLAELGLFNDVSGLDCGVRDYVDW</sequence>
<keyword evidence="2" id="KW-0812">Transmembrane</keyword>
<feature type="region of interest" description="Disordered" evidence="1">
    <location>
        <begin position="1"/>
        <end position="49"/>
    </location>
</feature>
<evidence type="ECO:0008006" key="5">
    <source>
        <dbReference type="Google" id="ProtNLM"/>
    </source>
</evidence>
<dbReference type="AlphaFoldDB" id="A0A7Z0EKT4"/>
<dbReference type="InterPro" id="IPR025291">
    <property type="entry name" value="DUF4153"/>
</dbReference>
<feature type="transmembrane region" description="Helical" evidence="2">
    <location>
        <begin position="490"/>
        <end position="517"/>
    </location>
</feature>
<dbReference type="Proteomes" id="UP000572051">
    <property type="component" value="Unassembled WGS sequence"/>
</dbReference>
<dbReference type="EMBL" id="JACCFS010000001">
    <property type="protein sequence ID" value="NYJ33836.1"/>
    <property type="molecule type" value="Genomic_DNA"/>
</dbReference>
<protein>
    <recommendedName>
        <fullName evidence="5">DUF4173 domain-containing protein</fullName>
    </recommendedName>
</protein>
<feature type="transmembrane region" description="Helical" evidence="2">
    <location>
        <begin position="571"/>
        <end position="590"/>
    </location>
</feature>
<feature type="transmembrane region" description="Helical" evidence="2">
    <location>
        <begin position="448"/>
        <end position="469"/>
    </location>
</feature>
<dbReference type="RefSeq" id="WP_312889174.1">
    <property type="nucleotide sequence ID" value="NZ_JACCFS010000001.1"/>
</dbReference>
<evidence type="ECO:0000256" key="1">
    <source>
        <dbReference type="SAM" id="MobiDB-lite"/>
    </source>
</evidence>
<feature type="transmembrane region" description="Helical" evidence="2">
    <location>
        <begin position="537"/>
        <end position="559"/>
    </location>
</feature>
<name>A0A7Z0EKT4_9ACTN</name>
<keyword evidence="2" id="KW-1133">Transmembrane helix</keyword>
<evidence type="ECO:0000313" key="4">
    <source>
        <dbReference type="Proteomes" id="UP000572051"/>
    </source>
</evidence>
<keyword evidence="2" id="KW-0472">Membrane</keyword>
<organism evidence="3 4">
    <name type="scientific">Nocardiopsis aegyptia</name>
    <dbReference type="NCBI Taxonomy" id="220378"/>
    <lineage>
        <taxon>Bacteria</taxon>
        <taxon>Bacillati</taxon>
        <taxon>Actinomycetota</taxon>
        <taxon>Actinomycetes</taxon>
        <taxon>Streptosporangiales</taxon>
        <taxon>Nocardiopsidaceae</taxon>
        <taxon>Nocardiopsis</taxon>
    </lineage>
</organism>
<feature type="transmembrane region" description="Helical" evidence="2">
    <location>
        <begin position="317"/>
        <end position="337"/>
    </location>
</feature>
<comment type="caution">
    <text evidence="3">The sequence shown here is derived from an EMBL/GenBank/DDBJ whole genome shotgun (WGS) entry which is preliminary data.</text>
</comment>
<feature type="transmembrane region" description="Helical" evidence="2">
    <location>
        <begin position="343"/>
        <end position="360"/>
    </location>
</feature>
<feature type="compositionally biased region" description="Acidic residues" evidence="1">
    <location>
        <begin position="171"/>
        <end position="185"/>
    </location>
</feature>
<feature type="transmembrane region" description="Helical" evidence="2">
    <location>
        <begin position="403"/>
        <end position="428"/>
    </location>
</feature>
<proteinExistence type="predicted"/>
<feature type="region of interest" description="Disordered" evidence="1">
    <location>
        <begin position="108"/>
        <end position="271"/>
    </location>
</feature>
<feature type="transmembrane region" description="Helical" evidence="2">
    <location>
        <begin position="610"/>
        <end position="630"/>
    </location>
</feature>
<evidence type="ECO:0000313" key="3">
    <source>
        <dbReference type="EMBL" id="NYJ33836.1"/>
    </source>
</evidence>
<accession>A0A7Z0EKT4</accession>
<feature type="transmembrane region" description="Helical" evidence="2">
    <location>
        <begin position="82"/>
        <end position="102"/>
    </location>
</feature>
<gene>
    <name evidence="3" type="ORF">HNR10_001717</name>
</gene>